<dbReference type="GO" id="GO:0045777">
    <property type="term" value="P:positive regulation of blood pressure"/>
    <property type="evidence" value="ECO:0007669"/>
    <property type="project" value="TreeGrafter"/>
</dbReference>
<dbReference type="Proteomes" id="UP001318040">
    <property type="component" value="Chromosome 44"/>
</dbReference>
<dbReference type="GO" id="GO:0004960">
    <property type="term" value="F:thromboxane receptor activity"/>
    <property type="evidence" value="ECO:0007669"/>
    <property type="project" value="InterPro"/>
</dbReference>
<feature type="region of interest" description="Disordered" evidence="14">
    <location>
        <begin position="401"/>
        <end position="464"/>
    </location>
</feature>
<feature type="transmembrane region" description="Helical" evidence="15">
    <location>
        <begin position="283"/>
        <end position="312"/>
    </location>
</feature>
<keyword evidence="10" id="KW-0675">Receptor</keyword>
<keyword evidence="5 15" id="KW-0812">Transmembrane</keyword>
<evidence type="ECO:0000256" key="4">
    <source>
        <dbReference type="ARBA" id="ARBA00022553"/>
    </source>
</evidence>
<evidence type="ECO:0000313" key="17">
    <source>
        <dbReference type="Proteomes" id="UP001318040"/>
    </source>
</evidence>
<organism evidence="17 20">
    <name type="scientific">Petromyzon marinus</name>
    <name type="common">Sea lamprey</name>
    <dbReference type="NCBI Taxonomy" id="7757"/>
    <lineage>
        <taxon>Eukaryota</taxon>
        <taxon>Metazoa</taxon>
        <taxon>Chordata</taxon>
        <taxon>Craniata</taxon>
        <taxon>Vertebrata</taxon>
        <taxon>Cyclostomata</taxon>
        <taxon>Hyperoartia</taxon>
        <taxon>Petromyzontiformes</taxon>
        <taxon>Petromyzontidae</taxon>
        <taxon>Petromyzon</taxon>
    </lineage>
</organism>
<keyword evidence="9" id="KW-1015">Disulfide bond</keyword>
<dbReference type="SUPFAM" id="SSF81321">
    <property type="entry name" value="Family A G protein-coupled receptor-like"/>
    <property type="match status" value="1"/>
</dbReference>
<evidence type="ECO:0000256" key="10">
    <source>
        <dbReference type="ARBA" id="ARBA00023170"/>
    </source>
</evidence>
<dbReference type="RefSeq" id="XP_032826709.1">
    <property type="nucleotide sequence ID" value="XM_032970818.1"/>
</dbReference>
<feature type="compositionally biased region" description="Gly residues" evidence="14">
    <location>
        <begin position="423"/>
        <end position="441"/>
    </location>
</feature>
<dbReference type="GO" id="GO:0006954">
    <property type="term" value="P:inflammatory response"/>
    <property type="evidence" value="ECO:0007669"/>
    <property type="project" value="TreeGrafter"/>
</dbReference>
<dbReference type="FunFam" id="1.20.1070.10:FF:000163">
    <property type="entry name" value="Thromboxane A2 receptor"/>
    <property type="match status" value="1"/>
</dbReference>
<keyword evidence="3" id="KW-1003">Cell membrane</keyword>
<dbReference type="RefSeq" id="XP_032826710.1">
    <property type="nucleotide sequence ID" value="XM_032970819.1"/>
</dbReference>
<dbReference type="GO" id="GO:0045907">
    <property type="term" value="P:positive regulation of vasoconstriction"/>
    <property type="evidence" value="ECO:0007669"/>
    <property type="project" value="TreeGrafter"/>
</dbReference>
<dbReference type="GeneID" id="116951937"/>
<dbReference type="InterPro" id="IPR008365">
    <property type="entry name" value="Prostanoid_rcpt"/>
</dbReference>
<dbReference type="GO" id="GO:0005886">
    <property type="term" value="C:plasma membrane"/>
    <property type="evidence" value="ECO:0007669"/>
    <property type="project" value="UniProtKB-SubCell"/>
</dbReference>
<dbReference type="GO" id="GO:0007204">
    <property type="term" value="P:positive regulation of cytosolic calcium ion concentration"/>
    <property type="evidence" value="ECO:0007669"/>
    <property type="project" value="TreeGrafter"/>
</dbReference>
<evidence type="ECO:0000256" key="5">
    <source>
        <dbReference type="ARBA" id="ARBA00022692"/>
    </source>
</evidence>
<dbReference type="KEGG" id="pmrn:116951937"/>
<reference evidence="18 19" key="1">
    <citation type="submission" date="2025-04" db="UniProtKB">
        <authorList>
            <consortium name="RefSeq"/>
        </authorList>
    </citation>
    <scope>IDENTIFICATION</scope>
    <source>
        <tissue evidence="18 19">Sperm</tissue>
    </source>
</reference>
<dbReference type="PRINTS" id="PR01788">
    <property type="entry name" value="PROSTANOIDR"/>
</dbReference>
<feature type="transmembrane region" description="Helical" evidence="15">
    <location>
        <begin position="232"/>
        <end position="252"/>
    </location>
</feature>
<evidence type="ECO:0000256" key="6">
    <source>
        <dbReference type="ARBA" id="ARBA00022989"/>
    </source>
</evidence>
<dbReference type="PANTHER" id="PTHR11866:SF5">
    <property type="entry name" value="THROMBOXANE A2 RECEPTOR"/>
    <property type="match status" value="1"/>
</dbReference>
<feature type="transmembrane region" description="Helical" evidence="15">
    <location>
        <begin position="93"/>
        <end position="119"/>
    </location>
</feature>
<dbReference type="Gene3D" id="1.20.1070.10">
    <property type="entry name" value="Rhodopsin 7-helix transmembrane proteins"/>
    <property type="match status" value="1"/>
</dbReference>
<keyword evidence="7" id="KW-0297">G-protein coupled receptor</keyword>
<evidence type="ECO:0000256" key="9">
    <source>
        <dbReference type="ARBA" id="ARBA00023157"/>
    </source>
</evidence>
<dbReference type="GO" id="GO:0007189">
    <property type="term" value="P:adenylate cyclase-activating G protein-coupled receptor signaling pathway"/>
    <property type="evidence" value="ECO:0007669"/>
    <property type="project" value="TreeGrafter"/>
</dbReference>
<evidence type="ECO:0000256" key="1">
    <source>
        <dbReference type="ARBA" id="ARBA00004651"/>
    </source>
</evidence>
<feature type="domain" description="G-protein coupled receptors family 1 profile" evidence="16">
    <location>
        <begin position="72"/>
        <end position="344"/>
    </location>
</feature>
<keyword evidence="6 15" id="KW-1133">Transmembrane helix</keyword>
<feature type="transmembrane region" description="Helical" evidence="15">
    <location>
        <begin position="181"/>
        <end position="201"/>
    </location>
</feature>
<keyword evidence="11" id="KW-0325">Glycoprotein</keyword>
<name>A0AAJ7U141_PETMA</name>
<dbReference type="PANTHER" id="PTHR11866">
    <property type="entry name" value="G-PROTEIN COUPLED RECEPTOR FAMILY 1 MEMBER"/>
    <property type="match status" value="1"/>
</dbReference>
<dbReference type="InterPro" id="IPR000276">
    <property type="entry name" value="GPCR_Rhodpsn"/>
</dbReference>
<feature type="transmembrane region" description="Helical" evidence="15">
    <location>
        <begin position="60"/>
        <end position="81"/>
    </location>
</feature>
<gene>
    <name evidence="18 19 20 21" type="primary">LOC116951937</name>
</gene>
<evidence type="ECO:0000313" key="21">
    <source>
        <dbReference type="RefSeq" id="XP_032826712.1"/>
    </source>
</evidence>
<proteinExistence type="predicted"/>
<evidence type="ECO:0000313" key="18">
    <source>
        <dbReference type="RefSeq" id="XP_032826709.1"/>
    </source>
</evidence>
<sequence length="464" mass="46637">MALAISAAADSAAAGATAFSLPGVLFDASGAPTASAMENATASASPSCAAKSTPNRISPWYSAIFTAAGLASNIFALVVVARAARRTRSRSRGAFLAVVTGLVATDLAGLAVTGAVVVSMHALDLEWTRVDPRRHLCRFFGGCMVFFGLSPLLLGCAMAVERGLGIARPLVHAAVVTRRGAGAAVLSAWALALVMAVAPAAGLGSYSVQWPGSWCFLATEGADGGVLEPAHAAGAVCFSLLGLLSLAASHVFNSTTVLTLVRARRCGAGAGARRRHRANKHELEMVVQLLGIMVIATVCWTPLLVFIANIALKSSLIPAERHCRTLILGIRMATWNQILDPWVYILFRRSVMLRLCPGLGGGAGGGGGTAASSVRSLSAASVSTAVYGAALRTAASVKGAPEGAAVATATPPRGRAAMMPAVNGGGRGGGGGGGGGDTGGGRGRRGGGDGRGDGGGGTEEESRL</sequence>
<evidence type="ECO:0000256" key="2">
    <source>
        <dbReference type="ARBA" id="ARBA00017628"/>
    </source>
</evidence>
<accession>A0AAJ7U141</accession>
<dbReference type="InterPro" id="IPR017452">
    <property type="entry name" value="GPCR_Rhodpsn_7TM"/>
</dbReference>
<evidence type="ECO:0000259" key="16">
    <source>
        <dbReference type="PROSITE" id="PS50262"/>
    </source>
</evidence>
<dbReference type="RefSeq" id="XP_032826711.1">
    <property type="nucleotide sequence ID" value="XM_032970820.1"/>
</dbReference>
<keyword evidence="4" id="KW-0597">Phosphoprotein</keyword>
<evidence type="ECO:0000256" key="15">
    <source>
        <dbReference type="SAM" id="Phobius"/>
    </source>
</evidence>
<keyword evidence="12" id="KW-0807">Transducer</keyword>
<evidence type="ECO:0000256" key="3">
    <source>
        <dbReference type="ARBA" id="ARBA00022475"/>
    </source>
</evidence>
<feature type="transmembrane region" description="Helical" evidence="15">
    <location>
        <begin position="139"/>
        <end position="160"/>
    </location>
</feature>
<evidence type="ECO:0000256" key="14">
    <source>
        <dbReference type="SAM" id="MobiDB-lite"/>
    </source>
</evidence>
<evidence type="ECO:0000313" key="20">
    <source>
        <dbReference type="RefSeq" id="XP_032826711.1"/>
    </source>
</evidence>
<dbReference type="Pfam" id="PF00001">
    <property type="entry name" value="7tm_1"/>
    <property type="match status" value="1"/>
</dbReference>
<dbReference type="InterPro" id="IPR001105">
    <property type="entry name" value="Thbox_rcpt"/>
</dbReference>
<evidence type="ECO:0000256" key="11">
    <source>
        <dbReference type="ARBA" id="ARBA00023180"/>
    </source>
</evidence>
<dbReference type="PROSITE" id="PS50262">
    <property type="entry name" value="G_PROTEIN_RECEP_F1_2"/>
    <property type="match status" value="1"/>
</dbReference>
<evidence type="ECO:0000256" key="8">
    <source>
        <dbReference type="ARBA" id="ARBA00023136"/>
    </source>
</evidence>
<keyword evidence="17" id="KW-1185">Reference proteome</keyword>
<comment type="subcellular location">
    <subcellularLocation>
        <location evidence="1">Cell membrane</location>
        <topology evidence="1">Multi-pass membrane protein</topology>
    </subcellularLocation>
</comment>
<dbReference type="AlphaFoldDB" id="A0AAJ7U141"/>
<dbReference type="PRINTS" id="PR00429">
    <property type="entry name" value="THROMBOXANER"/>
</dbReference>
<evidence type="ECO:0000256" key="13">
    <source>
        <dbReference type="ARBA" id="ARBA00029815"/>
    </source>
</evidence>
<keyword evidence="8 15" id="KW-0472">Membrane</keyword>
<evidence type="ECO:0000256" key="7">
    <source>
        <dbReference type="ARBA" id="ARBA00023040"/>
    </source>
</evidence>
<protein>
    <recommendedName>
        <fullName evidence="2">Thromboxane A2 receptor</fullName>
    </recommendedName>
    <alternativeName>
        <fullName evidence="13">Prostanoid TP receptor</fullName>
    </alternativeName>
</protein>
<dbReference type="RefSeq" id="XP_032826712.1">
    <property type="nucleotide sequence ID" value="XM_032970821.1"/>
</dbReference>
<evidence type="ECO:0000256" key="12">
    <source>
        <dbReference type="ARBA" id="ARBA00023224"/>
    </source>
</evidence>
<evidence type="ECO:0000313" key="19">
    <source>
        <dbReference type="RefSeq" id="XP_032826710.1"/>
    </source>
</evidence>